<feature type="transmembrane region" description="Helical" evidence="2">
    <location>
        <begin position="146"/>
        <end position="163"/>
    </location>
</feature>
<comment type="caution">
    <text evidence="4">The sequence shown here is derived from an EMBL/GenBank/DDBJ whole genome shotgun (WGS) entry which is preliminary data.</text>
</comment>
<reference evidence="4 5" key="1">
    <citation type="submission" date="2016-06" db="EMBL/GenBank/DDBJ databases">
        <authorList>
            <person name="Kjaerup R.B."/>
            <person name="Dalgaard T.S."/>
            <person name="Juul-Madsen H.R."/>
        </authorList>
    </citation>
    <scope>NUCLEOTIDE SEQUENCE [LARGE SCALE GENOMIC DNA]</scope>
    <source>
        <strain evidence="4 5">1245752.6</strain>
    </source>
</reference>
<proteinExistence type="predicted"/>
<feature type="transmembrane region" description="Helical" evidence="2">
    <location>
        <begin position="175"/>
        <end position="192"/>
    </location>
</feature>
<keyword evidence="2" id="KW-0812">Transmembrane</keyword>
<evidence type="ECO:0000256" key="1">
    <source>
        <dbReference type="SAM" id="MobiDB-lite"/>
    </source>
</evidence>
<dbReference type="EMBL" id="MAEM01000019">
    <property type="protein sequence ID" value="OBS03987.1"/>
    <property type="molecule type" value="Genomic_DNA"/>
</dbReference>
<dbReference type="AlphaFoldDB" id="A0A1A6BNQ7"/>
<dbReference type="OrthoDB" id="5197868at2"/>
<evidence type="ECO:0000256" key="2">
    <source>
        <dbReference type="SAM" id="Phobius"/>
    </source>
</evidence>
<protein>
    <recommendedName>
        <fullName evidence="3">Putative zinc-finger domain-containing protein</fullName>
    </recommendedName>
</protein>
<dbReference type="Proteomes" id="UP000093757">
    <property type="component" value="Unassembled WGS sequence"/>
</dbReference>
<keyword evidence="2" id="KW-1133">Transmembrane helix</keyword>
<sequence length="232" mass="24495">MDCEVAREALSARLDGEREPVPSARVDQHLDECSACRDWFDQVELQARALRRLVESRPVIAPVGPIGIQQVVPRRRFAMSWQRWALLSVGLGQIALAVMQGTGFDVGLHHGMDGANHLLNESTAWCAALGVVMVLAALWPAAAAGLAGVLTVYVAVLAVYVAVDAASGAVTAGRMLTHLPVLLGALLAAVVWRTTPAPGPAPQAAEPDITLPDNASRGRLRGHLWPTDGSAA</sequence>
<organism evidence="4 5">
    <name type="scientific">Mycobacterium gordonae</name>
    <dbReference type="NCBI Taxonomy" id="1778"/>
    <lineage>
        <taxon>Bacteria</taxon>
        <taxon>Bacillati</taxon>
        <taxon>Actinomycetota</taxon>
        <taxon>Actinomycetes</taxon>
        <taxon>Mycobacteriales</taxon>
        <taxon>Mycobacteriaceae</taxon>
        <taxon>Mycobacterium</taxon>
    </lineage>
</organism>
<gene>
    <name evidence="4" type="ORF">A9W98_06865</name>
</gene>
<dbReference type="RefSeq" id="WP_065131931.1">
    <property type="nucleotide sequence ID" value="NZ_MAEM01000019.1"/>
</dbReference>
<accession>A0A1A6BNQ7</accession>
<evidence type="ECO:0000313" key="5">
    <source>
        <dbReference type="Proteomes" id="UP000093757"/>
    </source>
</evidence>
<feature type="transmembrane region" description="Helical" evidence="2">
    <location>
        <begin position="84"/>
        <end position="102"/>
    </location>
</feature>
<name>A0A1A6BNQ7_MYCGO</name>
<evidence type="ECO:0000313" key="4">
    <source>
        <dbReference type="EMBL" id="OBS03987.1"/>
    </source>
</evidence>
<dbReference type="InterPro" id="IPR027383">
    <property type="entry name" value="Znf_put"/>
</dbReference>
<feature type="domain" description="Putative zinc-finger" evidence="3">
    <location>
        <begin position="3"/>
        <end position="37"/>
    </location>
</feature>
<feature type="region of interest" description="Disordered" evidence="1">
    <location>
        <begin position="198"/>
        <end position="232"/>
    </location>
</feature>
<keyword evidence="2" id="KW-0472">Membrane</keyword>
<evidence type="ECO:0000259" key="3">
    <source>
        <dbReference type="Pfam" id="PF13490"/>
    </source>
</evidence>
<dbReference type="Pfam" id="PF13490">
    <property type="entry name" value="zf-HC2"/>
    <property type="match status" value="1"/>
</dbReference>